<evidence type="ECO:0000313" key="2">
    <source>
        <dbReference type="EMBL" id="RDY65947.1"/>
    </source>
</evidence>
<evidence type="ECO:0000313" key="3">
    <source>
        <dbReference type="Proteomes" id="UP000256829"/>
    </source>
</evidence>
<feature type="transmembrane region" description="Helical" evidence="1">
    <location>
        <begin position="30"/>
        <end position="52"/>
    </location>
</feature>
<keyword evidence="3" id="KW-1185">Reference proteome</keyword>
<name>A0A3D8V930_9GAMM</name>
<keyword evidence="1" id="KW-0472">Membrane</keyword>
<feature type="transmembrane region" description="Helical" evidence="1">
    <location>
        <begin position="64"/>
        <end position="83"/>
    </location>
</feature>
<dbReference type="EMBL" id="QTJR01000012">
    <property type="protein sequence ID" value="RDY65947.1"/>
    <property type="molecule type" value="Genomic_DNA"/>
</dbReference>
<feature type="transmembrane region" description="Helical" evidence="1">
    <location>
        <begin position="103"/>
        <end position="122"/>
    </location>
</feature>
<comment type="caution">
    <text evidence="2">The sequence shown here is derived from an EMBL/GenBank/DDBJ whole genome shotgun (WGS) entry which is preliminary data.</text>
</comment>
<keyword evidence="1" id="KW-1133">Transmembrane helix</keyword>
<proteinExistence type="predicted"/>
<protein>
    <submittedName>
        <fullName evidence="2">Uncharacterized protein</fullName>
    </submittedName>
</protein>
<accession>A0A3D8V930</accession>
<dbReference type="AlphaFoldDB" id="A0A3D8V930"/>
<feature type="transmembrane region" description="Helical" evidence="1">
    <location>
        <begin position="129"/>
        <end position="147"/>
    </location>
</feature>
<feature type="transmembrane region" description="Helical" evidence="1">
    <location>
        <begin position="153"/>
        <end position="172"/>
    </location>
</feature>
<evidence type="ECO:0000256" key="1">
    <source>
        <dbReference type="SAM" id="Phobius"/>
    </source>
</evidence>
<dbReference type="Proteomes" id="UP000256829">
    <property type="component" value="Unassembled WGS sequence"/>
</dbReference>
<gene>
    <name evidence="2" type="ORF">DX912_14685</name>
</gene>
<keyword evidence="1" id="KW-0812">Transmembrane</keyword>
<reference evidence="2 3" key="1">
    <citation type="submission" date="2018-08" db="EMBL/GenBank/DDBJ databases">
        <title>Lysobacter soli KCTC 22011, whole genome shotgun sequence.</title>
        <authorList>
            <person name="Zhang X."/>
            <person name="Feng G."/>
            <person name="Zhu H."/>
        </authorList>
    </citation>
    <scope>NUCLEOTIDE SEQUENCE [LARGE SCALE GENOMIC DNA]</scope>
    <source>
        <strain evidence="2 3">KCTC 22011</strain>
    </source>
</reference>
<organism evidence="2 3">
    <name type="scientific">Lysobacter soli</name>
    <dbReference type="NCBI Taxonomy" id="453783"/>
    <lineage>
        <taxon>Bacteria</taxon>
        <taxon>Pseudomonadati</taxon>
        <taxon>Pseudomonadota</taxon>
        <taxon>Gammaproteobacteria</taxon>
        <taxon>Lysobacterales</taxon>
        <taxon>Lysobacteraceae</taxon>
        <taxon>Lysobacter</taxon>
    </lineage>
</organism>
<sequence>MVSMVLGLGLTQLIAGIGNMVQVRRRVRFYWLHAIWLVLMIGLHVQMWWSFWMMRGVAEWTYTGFAFVLLGPATLVIASHVLLPELVDGTIDVERHYYDTRTVFFGLLAAAGAWALVLESAMGLRSLIVPFRLVQVLGIFLMIWCAWTTNRRVHAGCTFLVIVMLVSTTLLTRYRLGQTQMA</sequence>